<feature type="transmembrane region" description="Helical" evidence="7">
    <location>
        <begin position="29"/>
        <end position="52"/>
    </location>
</feature>
<feature type="transmembrane region" description="Helical" evidence="7">
    <location>
        <begin position="259"/>
        <end position="280"/>
    </location>
</feature>
<organism evidence="9 10">
    <name type="scientific">Actinoallomurus iriomotensis</name>
    <dbReference type="NCBI Taxonomy" id="478107"/>
    <lineage>
        <taxon>Bacteria</taxon>
        <taxon>Bacillati</taxon>
        <taxon>Actinomycetota</taxon>
        <taxon>Actinomycetes</taxon>
        <taxon>Streptosporangiales</taxon>
        <taxon>Thermomonosporaceae</taxon>
        <taxon>Actinoallomurus</taxon>
    </lineage>
</organism>
<comment type="subcellular location">
    <subcellularLocation>
        <location evidence="1 7">Cell membrane</location>
        <topology evidence="1 7">Multi-pass membrane protein</topology>
    </subcellularLocation>
</comment>
<dbReference type="GO" id="GO:0005886">
    <property type="term" value="C:plasma membrane"/>
    <property type="evidence" value="ECO:0007669"/>
    <property type="project" value="UniProtKB-SubCell"/>
</dbReference>
<keyword evidence="2 7" id="KW-0813">Transport</keyword>
<evidence type="ECO:0000256" key="4">
    <source>
        <dbReference type="ARBA" id="ARBA00022692"/>
    </source>
</evidence>
<gene>
    <name evidence="9" type="ORF">Airi02_017010</name>
</gene>
<evidence type="ECO:0000256" key="5">
    <source>
        <dbReference type="ARBA" id="ARBA00022989"/>
    </source>
</evidence>
<dbReference type="PANTHER" id="PTHR43744">
    <property type="entry name" value="ABC TRANSPORTER PERMEASE PROTEIN MG189-RELATED-RELATED"/>
    <property type="match status" value="1"/>
</dbReference>
<keyword evidence="3" id="KW-1003">Cell membrane</keyword>
<dbReference type="PANTHER" id="PTHR43744:SF12">
    <property type="entry name" value="ABC TRANSPORTER PERMEASE PROTEIN MG189-RELATED"/>
    <property type="match status" value="1"/>
</dbReference>
<dbReference type="Pfam" id="PF00528">
    <property type="entry name" value="BPD_transp_1"/>
    <property type="match status" value="1"/>
</dbReference>
<protein>
    <submittedName>
        <fullName evidence="9">Sugar ABC transporter permease</fullName>
    </submittedName>
</protein>
<keyword evidence="10" id="KW-1185">Reference proteome</keyword>
<dbReference type="PROSITE" id="PS50928">
    <property type="entry name" value="ABC_TM1"/>
    <property type="match status" value="1"/>
</dbReference>
<comment type="similarity">
    <text evidence="7">Belongs to the binding-protein-dependent transport system permease family.</text>
</comment>
<dbReference type="InterPro" id="IPR035906">
    <property type="entry name" value="MetI-like_sf"/>
</dbReference>
<feature type="transmembrane region" description="Helical" evidence="7">
    <location>
        <begin position="199"/>
        <end position="221"/>
    </location>
</feature>
<evidence type="ECO:0000256" key="7">
    <source>
        <dbReference type="RuleBase" id="RU363032"/>
    </source>
</evidence>
<evidence type="ECO:0000259" key="8">
    <source>
        <dbReference type="PROSITE" id="PS50928"/>
    </source>
</evidence>
<keyword evidence="6 7" id="KW-0472">Membrane</keyword>
<evidence type="ECO:0000256" key="1">
    <source>
        <dbReference type="ARBA" id="ARBA00004651"/>
    </source>
</evidence>
<dbReference type="InterPro" id="IPR000515">
    <property type="entry name" value="MetI-like"/>
</dbReference>
<feature type="transmembrane region" description="Helical" evidence="7">
    <location>
        <begin position="124"/>
        <end position="147"/>
    </location>
</feature>
<evidence type="ECO:0000313" key="9">
    <source>
        <dbReference type="EMBL" id="GLY83772.1"/>
    </source>
</evidence>
<comment type="caution">
    <text evidence="9">The sequence shown here is derived from an EMBL/GenBank/DDBJ whole genome shotgun (WGS) entry which is preliminary data.</text>
</comment>
<name>A0A9W6S0Y8_9ACTN</name>
<feature type="transmembrane region" description="Helical" evidence="7">
    <location>
        <begin position="88"/>
        <end position="112"/>
    </location>
</feature>
<sequence>MTDVLKRPPVAVSSATPVRRRRRRVNVRAVVLYGLLLPGGLLFASVFVYAVLSALKPADEVLSTHWWPSRFVWSNFKLPFTTVPFARYYLNSVVVGVAVTLLNVVTCTLAAYSFSKFSYRGRTLLYLIVLATMMIPLEVIYVPLYALVFKLHWVNSFAGLIVPAGTSAFGILLMRQSINGLPDEVLDAARLDGAGEMRILWRIVAPMMTAPMSALALVVFMTTWDSHLWPLLVGSDDGHKTLPVGLAAMQADNAGATGIPMLVAAAVMAVLPTLLLFCFLQKRFVEGITMSAGIQ</sequence>
<dbReference type="SUPFAM" id="SSF161098">
    <property type="entry name" value="MetI-like"/>
    <property type="match status" value="1"/>
</dbReference>
<proteinExistence type="inferred from homology"/>
<accession>A0A9W6S0Y8</accession>
<dbReference type="Proteomes" id="UP001165074">
    <property type="component" value="Unassembled WGS sequence"/>
</dbReference>
<dbReference type="CDD" id="cd06261">
    <property type="entry name" value="TM_PBP2"/>
    <property type="match status" value="1"/>
</dbReference>
<keyword evidence="4 7" id="KW-0812">Transmembrane</keyword>
<feature type="transmembrane region" description="Helical" evidence="7">
    <location>
        <begin position="153"/>
        <end position="174"/>
    </location>
</feature>
<reference evidence="9" key="1">
    <citation type="submission" date="2023-03" db="EMBL/GenBank/DDBJ databases">
        <title>Actinoallomurus iriomotensis NBRC 103684.</title>
        <authorList>
            <person name="Ichikawa N."/>
            <person name="Sato H."/>
            <person name="Tonouchi N."/>
        </authorList>
    </citation>
    <scope>NUCLEOTIDE SEQUENCE</scope>
    <source>
        <strain evidence="9">NBRC 103684</strain>
    </source>
</reference>
<evidence type="ECO:0000313" key="10">
    <source>
        <dbReference type="Proteomes" id="UP001165074"/>
    </source>
</evidence>
<evidence type="ECO:0000256" key="3">
    <source>
        <dbReference type="ARBA" id="ARBA00022475"/>
    </source>
</evidence>
<evidence type="ECO:0000256" key="2">
    <source>
        <dbReference type="ARBA" id="ARBA00022448"/>
    </source>
</evidence>
<dbReference type="AlphaFoldDB" id="A0A9W6S0Y8"/>
<dbReference type="GO" id="GO:0055085">
    <property type="term" value="P:transmembrane transport"/>
    <property type="evidence" value="ECO:0007669"/>
    <property type="project" value="InterPro"/>
</dbReference>
<feature type="domain" description="ABC transmembrane type-1" evidence="8">
    <location>
        <begin position="89"/>
        <end position="280"/>
    </location>
</feature>
<evidence type="ECO:0000256" key="6">
    <source>
        <dbReference type="ARBA" id="ARBA00023136"/>
    </source>
</evidence>
<dbReference type="EMBL" id="BSTK01000002">
    <property type="protein sequence ID" value="GLY83772.1"/>
    <property type="molecule type" value="Genomic_DNA"/>
</dbReference>
<dbReference type="Gene3D" id="1.10.3720.10">
    <property type="entry name" value="MetI-like"/>
    <property type="match status" value="1"/>
</dbReference>
<keyword evidence="5 7" id="KW-1133">Transmembrane helix</keyword>